<dbReference type="Proteomes" id="UP000663844">
    <property type="component" value="Unassembled WGS sequence"/>
</dbReference>
<comment type="caution">
    <text evidence="1">The sequence shown here is derived from an EMBL/GenBank/DDBJ whole genome shotgun (WGS) entry which is preliminary data.</text>
</comment>
<proteinExistence type="predicted"/>
<dbReference type="EMBL" id="CAJOAZ010009859">
    <property type="protein sequence ID" value="CAF4211510.1"/>
    <property type="molecule type" value="Genomic_DNA"/>
</dbReference>
<evidence type="ECO:0000313" key="2">
    <source>
        <dbReference type="Proteomes" id="UP000663844"/>
    </source>
</evidence>
<evidence type="ECO:0000313" key="1">
    <source>
        <dbReference type="EMBL" id="CAF4211510.1"/>
    </source>
</evidence>
<name>A0A820CP94_9BILA</name>
<organism evidence="1 2">
    <name type="scientific">Adineta steineri</name>
    <dbReference type="NCBI Taxonomy" id="433720"/>
    <lineage>
        <taxon>Eukaryota</taxon>
        <taxon>Metazoa</taxon>
        <taxon>Spiralia</taxon>
        <taxon>Gnathifera</taxon>
        <taxon>Rotifera</taxon>
        <taxon>Eurotatoria</taxon>
        <taxon>Bdelloidea</taxon>
        <taxon>Adinetida</taxon>
        <taxon>Adinetidae</taxon>
        <taxon>Adineta</taxon>
    </lineage>
</organism>
<sequence>KCSSTRPVIAIIVPSSIQLELALFNDHILSWEPLIEPIIDEKGTVQSAWAILCKTL</sequence>
<reference evidence="1" key="1">
    <citation type="submission" date="2021-02" db="EMBL/GenBank/DDBJ databases">
        <authorList>
            <person name="Nowell W R."/>
        </authorList>
    </citation>
    <scope>NUCLEOTIDE SEQUENCE</scope>
</reference>
<feature type="non-terminal residue" evidence="1">
    <location>
        <position position="1"/>
    </location>
</feature>
<gene>
    <name evidence="1" type="ORF">OXD698_LOCUS41377</name>
</gene>
<protein>
    <submittedName>
        <fullName evidence="1">Uncharacterized protein</fullName>
    </submittedName>
</protein>
<accession>A0A820CP94</accession>
<dbReference type="AlphaFoldDB" id="A0A820CP94"/>